<dbReference type="KEGG" id="part:PARC_b0211"/>
<feature type="domain" description="N-acetyltransferase" evidence="1">
    <location>
        <begin position="84"/>
        <end position="125"/>
    </location>
</feature>
<accession>A0A290S9T1</accession>
<dbReference type="SUPFAM" id="SSF55729">
    <property type="entry name" value="Acyl-CoA N-acyltransferases (Nat)"/>
    <property type="match status" value="1"/>
</dbReference>
<sequence length="144" mass="17286">MIQQDNLIEFYKSHSDFAEYTYDCDATEFIDNETDIDWKTDKATRTYKFKSFYLNYNNFSYYPAYPYQVLSISDKSYLMYEVEEEEGIFIWVCYTEPKYRNNGYMSKLLKHLTDIYPDMKITIHTFNQSLRNSSSKVGIELFPG</sequence>
<protein>
    <recommendedName>
        <fullName evidence="1">N-acetyltransferase domain-containing protein</fullName>
    </recommendedName>
</protein>
<evidence type="ECO:0000313" key="2">
    <source>
        <dbReference type="EMBL" id="ATC88445.1"/>
    </source>
</evidence>
<dbReference type="InterPro" id="IPR016181">
    <property type="entry name" value="Acyl_CoA_acyltransferase"/>
</dbReference>
<gene>
    <name evidence="2" type="ORF">PARC_b0211</name>
</gene>
<organism evidence="2 3">
    <name type="scientific">Pseudoalteromonas arctica A 37-1-2</name>
    <dbReference type="NCBI Taxonomy" id="1117313"/>
    <lineage>
        <taxon>Bacteria</taxon>
        <taxon>Pseudomonadati</taxon>
        <taxon>Pseudomonadota</taxon>
        <taxon>Gammaproteobacteria</taxon>
        <taxon>Alteromonadales</taxon>
        <taxon>Pseudoalteromonadaceae</taxon>
        <taxon>Pseudoalteromonas</taxon>
    </lineage>
</organism>
<dbReference type="Pfam" id="PF00583">
    <property type="entry name" value="Acetyltransf_1"/>
    <property type="match status" value="1"/>
</dbReference>
<evidence type="ECO:0000313" key="3">
    <source>
        <dbReference type="Proteomes" id="UP000016505"/>
    </source>
</evidence>
<dbReference type="Proteomes" id="UP000016505">
    <property type="component" value="Chromosome II"/>
</dbReference>
<dbReference type="GO" id="GO:0016747">
    <property type="term" value="F:acyltransferase activity, transferring groups other than amino-acyl groups"/>
    <property type="evidence" value="ECO:0007669"/>
    <property type="project" value="InterPro"/>
</dbReference>
<dbReference type="RefSeq" id="WP_010553536.1">
    <property type="nucleotide sequence ID" value="NZ_CP011026.1"/>
</dbReference>
<reference evidence="2 3" key="1">
    <citation type="journal article" date="2012" name="J. Bacteriol.">
        <title>Genome sequences of type strains of seven species of the marine bacterium Pseudoalteromonas.</title>
        <authorList>
            <person name="Xie B.B."/>
            <person name="Shu Y.L."/>
            <person name="Qin Q.L."/>
            <person name="Rong J.C."/>
            <person name="Zhang X.Y."/>
            <person name="Chen X.L."/>
            <person name="Shi M."/>
            <person name="He H.L."/>
            <person name="Zhou B.C."/>
            <person name="Zhang Y.Z."/>
        </authorList>
    </citation>
    <scope>NUCLEOTIDE SEQUENCE [LARGE SCALE GENOMIC DNA]</scope>
    <source>
        <strain evidence="2 3">A 37-1-2</strain>
    </source>
</reference>
<dbReference type="OrthoDB" id="10006367at2"/>
<dbReference type="EMBL" id="CP011026">
    <property type="protein sequence ID" value="ATC88445.1"/>
    <property type="molecule type" value="Genomic_DNA"/>
</dbReference>
<proteinExistence type="predicted"/>
<dbReference type="InterPro" id="IPR000182">
    <property type="entry name" value="GNAT_dom"/>
</dbReference>
<name>A0A290S9T1_9GAMM</name>
<dbReference type="AlphaFoldDB" id="A0A290S9T1"/>
<evidence type="ECO:0000259" key="1">
    <source>
        <dbReference type="Pfam" id="PF00583"/>
    </source>
</evidence>